<evidence type="ECO:0000313" key="1">
    <source>
        <dbReference type="EMBL" id="VVA41741.1"/>
    </source>
</evidence>
<dbReference type="Gramene" id="VVA41741">
    <property type="protein sequence ID" value="VVA41741"/>
    <property type="gene ID" value="Prudul26B008232"/>
</dbReference>
<dbReference type="EMBL" id="CABIKO010001474">
    <property type="protein sequence ID" value="VVA41741.1"/>
    <property type="molecule type" value="Genomic_DNA"/>
</dbReference>
<dbReference type="Proteomes" id="UP000327085">
    <property type="component" value="Chromosome 2"/>
</dbReference>
<reference evidence="2" key="1">
    <citation type="journal article" date="2020" name="Plant J.">
        <title>Transposons played a major role in the diversification between the closely related almond and peach genomes: results from the almond genome sequence.</title>
        <authorList>
            <person name="Alioto T."/>
            <person name="Alexiou K.G."/>
            <person name="Bardil A."/>
            <person name="Barteri F."/>
            <person name="Castanera R."/>
            <person name="Cruz F."/>
            <person name="Dhingra A."/>
            <person name="Duval H."/>
            <person name="Fernandez I Marti A."/>
            <person name="Frias L."/>
            <person name="Galan B."/>
            <person name="Garcia J.L."/>
            <person name="Howad W."/>
            <person name="Gomez-Garrido J."/>
            <person name="Gut M."/>
            <person name="Julca I."/>
            <person name="Morata J."/>
            <person name="Puigdomenech P."/>
            <person name="Ribeca P."/>
            <person name="Rubio Cabetas M.J."/>
            <person name="Vlasova A."/>
            <person name="Wirthensohn M."/>
            <person name="Garcia-Mas J."/>
            <person name="Gabaldon T."/>
            <person name="Casacuberta J.M."/>
            <person name="Arus P."/>
        </authorList>
    </citation>
    <scope>NUCLEOTIDE SEQUENCE [LARGE SCALE GENOMIC DNA]</scope>
    <source>
        <strain evidence="2">cv. Texas</strain>
    </source>
</reference>
<organism evidence="1 2">
    <name type="scientific">Prunus dulcis</name>
    <name type="common">Almond</name>
    <name type="synonym">Amygdalus dulcis</name>
    <dbReference type="NCBI Taxonomy" id="3755"/>
    <lineage>
        <taxon>Eukaryota</taxon>
        <taxon>Viridiplantae</taxon>
        <taxon>Streptophyta</taxon>
        <taxon>Embryophyta</taxon>
        <taxon>Tracheophyta</taxon>
        <taxon>Spermatophyta</taxon>
        <taxon>Magnoliopsida</taxon>
        <taxon>eudicotyledons</taxon>
        <taxon>Gunneridae</taxon>
        <taxon>Pentapetalae</taxon>
        <taxon>rosids</taxon>
        <taxon>fabids</taxon>
        <taxon>Rosales</taxon>
        <taxon>Rosaceae</taxon>
        <taxon>Amygdaloideae</taxon>
        <taxon>Amygdaleae</taxon>
        <taxon>Prunus</taxon>
    </lineage>
</organism>
<evidence type="ECO:0000313" key="2">
    <source>
        <dbReference type="Proteomes" id="UP000327085"/>
    </source>
</evidence>
<dbReference type="InParanoid" id="A0A5E4GQB8"/>
<name>A0A5E4GQB8_PRUDU</name>
<feature type="non-terminal residue" evidence="1">
    <location>
        <position position="87"/>
    </location>
</feature>
<dbReference type="AlphaFoldDB" id="A0A5E4GQB8"/>
<feature type="non-terminal residue" evidence="1">
    <location>
        <position position="1"/>
    </location>
</feature>
<accession>A0A5E4GQB8</accession>
<gene>
    <name evidence="1" type="ORF">ALMOND_2B008232</name>
</gene>
<proteinExistence type="predicted"/>
<protein>
    <submittedName>
        <fullName evidence="1">PREDICTED: dynamin-related</fullName>
    </submittedName>
</protein>
<sequence>LNKLPKTLSTVAEAMTAFMPIIGASKESLKKILLMGEFDESPDDKMHCTARLVEMLNQCSYQLHECNASDSKSNFLVEEIAILEKAK</sequence>